<keyword evidence="2" id="KW-0547">Nucleotide-binding</keyword>
<keyword evidence="3" id="KW-0342">GTP-binding</keyword>
<comment type="similarity">
    <text evidence="1">Belongs to the TRAFAC class TrmE-Era-EngA-EngB-Septin-like GTPase superfamily. AIG1/Toc34/Toc159-like paraseptin GTPase family. IAN subfamily.</text>
</comment>
<protein>
    <recommendedName>
        <fullName evidence="4">AIG1-type G domain-containing protein</fullName>
    </recommendedName>
</protein>
<dbReference type="InterPro" id="IPR045058">
    <property type="entry name" value="GIMA/IAN/Toc"/>
</dbReference>
<evidence type="ECO:0000259" key="4">
    <source>
        <dbReference type="Pfam" id="PF04548"/>
    </source>
</evidence>
<dbReference type="SUPFAM" id="SSF52540">
    <property type="entry name" value="P-loop containing nucleoside triphosphate hydrolases"/>
    <property type="match status" value="1"/>
</dbReference>
<proteinExistence type="inferred from homology"/>
<dbReference type="InterPro" id="IPR006703">
    <property type="entry name" value="G_AIG1"/>
</dbReference>
<dbReference type="Ensembl" id="ENSMALT00000031583.1">
    <property type="protein sequence ID" value="ENSMALP00000031037.1"/>
    <property type="gene ID" value="ENSMALG00000021436.1"/>
</dbReference>
<evidence type="ECO:0000313" key="6">
    <source>
        <dbReference type="Proteomes" id="UP000261600"/>
    </source>
</evidence>
<evidence type="ECO:0000313" key="5">
    <source>
        <dbReference type="Ensembl" id="ENSMALP00000031037.1"/>
    </source>
</evidence>
<evidence type="ECO:0000256" key="1">
    <source>
        <dbReference type="ARBA" id="ARBA00008535"/>
    </source>
</evidence>
<dbReference type="Pfam" id="PF04548">
    <property type="entry name" value="AIG1"/>
    <property type="match status" value="1"/>
</dbReference>
<dbReference type="GO" id="GO:0005525">
    <property type="term" value="F:GTP binding"/>
    <property type="evidence" value="ECO:0007669"/>
    <property type="project" value="UniProtKB-KW"/>
</dbReference>
<dbReference type="Proteomes" id="UP000261600">
    <property type="component" value="Unplaced"/>
</dbReference>
<evidence type="ECO:0000256" key="3">
    <source>
        <dbReference type="ARBA" id="ARBA00023134"/>
    </source>
</evidence>
<reference evidence="5" key="2">
    <citation type="submission" date="2025-09" db="UniProtKB">
        <authorList>
            <consortium name="Ensembl"/>
        </authorList>
    </citation>
    <scope>IDENTIFICATION</scope>
</reference>
<dbReference type="PANTHER" id="PTHR10903">
    <property type="entry name" value="GTPASE, IMAP FAMILY MEMBER-RELATED"/>
    <property type="match status" value="1"/>
</dbReference>
<evidence type="ECO:0000256" key="2">
    <source>
        <dbReference type="ARBA" id="ARBA00022741"/>
    </source>
</evidence>
<accession>A0A3Q3RBJ9</accession>
<keyword evidence="6" id="KW-1185">Reference proteome</keyword>
<organism evidence="5 6">
    <name type="scientific">Monopterus albus</name>
    <name type="common">Swamp eel</name>
    <dbReference type="NCBI Taxonomy" id="43700"/>
    <lineage>
        <taxon>Eukaryota</taxon>
        <taxon>Metazoa</taxon>
        <taxon>Chordata</taxon>
        <taxon>Craniata</taxon>
        <taxon>Vertebrata</taxon>
        <taxon>Euteleostomi</taxon>
        <taxon>Actinopterygii</taxon>
        <taxon>Neopterygii</taxon>
        <taxon>Teleostei</taxon>
        <taxon>Neoteleostei</taxon>
        <taxon>Acanthomorphata</taxon>
        <taxon>Anabantaria</taxon>
        <taxon>Synbranchiformes</taxon>
        <taxon>Synbranchidae</taxon>
        <taxon>Monopterus</taxon>
    </lineage>
</organism>
<dbReference type="Gene3D" id="3.40.50.300">
    <property type="entry name" value="P-loop containing nucleotide triphosphate hydrolases"/>
    <property type="match status" value="2"/>
</dbReference>
<feature type="domain" description="AIG1-type G" evidence="4">
    <location>
        <begin position="17"/>
        <end position="111"/>
    </location>
</feature>
<dbReference type="AlphaFoldDB" id="A0A3Q3RBJ9"/>
<name>A0A3Q3RBJ9_MONAL</name>
<dbReference type="PANTHER" id="PTHR10903:SF167">
    <property type="entry name" value="GTPASE IMAP FAMILY MEMBER 6-RELATED"/>
    <property type="match status" value="1"/>
</dbReference>
<reference evidence="5" key="1">
    <citation type="submission" date="2025-08" db="UniProtKB">
        <authorList>
            <consortium name="Ensembl"/>
        </authorList>
    </citation>
    <scope>IDENTIFICATION</scope>
</reference>
<sequence length="237" mass="25952">MSEHLKGSTPGSSLPELRLVLLGNIGCGKTSSADTILGQLSPVSSSAARNCQLRQGFTEGRNVTLVEAPRWYWSGGKMEDGVRKETKRAMTLLAPGPHGLLLLVPVNQFTEVSLSSCSSPVVHGRSQGVASRHTLRGDLLKIVEKCGDRFHVMETEGGRERRNVAELLEKVEQTVKEAGGQCYSCPAFQEAENRVRQRQEEIARERRGKKLEQGTLGEVSQVLVLFVVALCHTVVVY</sequence>
<dbReference type="InterPro" id="IPR027417">
    <property type="entry name" value="P-loop_NTPase"/>
</dbReference>